<feature type="compositionally biased region" description="Low complexity" evidence="1">
    <location>
        <begin position="180"/>
        <end position="209"/>
    </location>
</feature>
<organism evidence="2 3">
    <name type="scientific">Lasiosphaeris hirsuta</name>
    <dbReference type="NCBI Taxonomy" id="260670"/>
    <lineage>
        <taxon>Eukaryota</taxon>
        <taxon>Fungi</taxon>
        <taxon>Dikarya</taxon>
        <taxon>Ascomycota</taxon>
        <taxon>Pezizomycotina</taxon>
        <taxon>Sordariomycetes</taxon>
        <taxon>Sordariomycetidae</taxon>
        <taxon>Sordariales</taxon>
        <taxon>Lasiosphaeriaceae</taxon>
        <taxon>Lasiosphaeris</taxon>
    </lineage>
</organism>
<feature type="region of interest" description="Disordered" evidence="1">
    <location>
        <begin position="38"/>
        <end position="74"/>
    </location>
</feature>
<sequence>MAKQEKHPDRPPTEQEIREEVLKKAMMDDIGMKRVEDLPMENGENRHPHRGGRGPPARGARPLTERGNQGQNQPQVMNQWQVAIETGAFDDDDAEAVRGLDDLGGGRSYAAVREQTAGMLHTLNMNFGQGRRNGRPRVNLPQGSLPRHQEPVTHRQEPLPQRHGPAPTAMSITARARQISSGRPPNQQPQQRLPSSNPGSAPTTLPAPAHATPAAHFLVAPQVQPNYGEPVVANGGHAPRNLEPEDAVFSNSAKFKDSGHLQTPLPAWVYLTPHTSTPNASKSVGSFMVFINRVKVCEWQISKLYDCSCAAESDDYHVLVTFENAPGRKAYRLTFRSRSVQERFVRTLRALRDGLPIQSAGPPPSALTQTNGASTPTSPPTPKPPAAPAIESTAEQNLTASKPSAPTTKVTAEQKLLVSKPLAAPVLKEETPTVTTDIPRMPIRIDPTPPTLLPNVESTLIDLGEESPTLEENQPSHSALIDLGEEGHIIEGNQPGHSVLINLDEEGLTIEGNQPGQSEPSSAELLATLGPYTYPAGLDPGQIKSVSDAVPGLYGSFWKRFSNARAFGPPAKVAIKAEIKAGICDFFLFQYPNHRAEIEKLVNDIIDEIDRVTKTERLQYSSGQLLAMRQFGKNAPAILDELDFLPKPGNARRSGKGTHPSPVATQTGAGIIPPGVIQTNPIGKDDVTAVKAEVVAAVKPDVVATQSGSMVTETGVTAVQASIEPGILGGMGPDVLLAGDPRKLGSGQNPVVATPGRHFLGRLSTSPAQVPHIDPALLPTDPVAHLSEGMSKLSLHQEGGPTQHKYATTGWGTSAVSTTVPQTRIRETTASQSSVQQAPVQQTTAQRTPVQQEPVRQEPVQKTPAQRAPVQQAPIQRAPVQQALVQRATVQKTPAQRAPVQQAPVQYKYKGLAASRHAR</sequence>
<keyword evidence="3" id="KW-1185">Reference proteome</keyword>
<feature type="compositionally biased region" description="Basic and acidic residues" evidence="1">
    <location>
        <begin position="147"/>
        <end position="157"/>
    </location>
</feature>
<feature type="compositionally biased region" description="Low complexity" evidence="1">
    <location>
        <begin position="828"/>
        <end position="861"/>
    </location>
</feature>
<name>A0AA40ARN5_9PEZI</name>
<feature type="compositionally biased region" description="Polar residues" evidence="1">
    <location>
        <begin position="810"/>
        <end position="822"/>
    </location>
</feature>
<feature type="region of interest" description="Disordered" evidence="1">
    <location>
        <begin position="355"/>
        <end position="389"/>
    </location>
</feature>
<feature type="region of interest" description="Disordered" evidence="1">
    <location>
        <begin position="649"/>
        <end position="670"/>
    </location>
</feature>
<accession>A0AA40ARN5</accession>
<evidence type="ECO:0000313" key="2">
    <source>
        <dbReference type="EMBL" id="KAK0720716.1"/>
    </source>
</evidence>
<dbReference type="Proteomes" id="UP001172102">
    <property type="component" value="Unassembled WGS sequence"/>
</dbReference>
<feature type="region of interest" description="Disordered" evidence="1">
    <location>
        <begin position="794"/>
        <end position="875"/>
    </location>
</feature>
<proteinExistence type="predicted"/>
<dbReference type="AlphaFoldDB" id="A0AA40ARN5"/>
<protein>
    <submittedName>
        <fullName evidence="2">Uncharacterized protein</fullName>
    </submittedName>
</protein>
<evidence type="ECO:0000313" key="3">
    <source>
        <dbReference type="Proteomes" id="UP001172102"/>
    </source>
</evidence>
<dbReference type="EMBL" id="JAUKUA010000003">
    <property type="protein sequence ID" value="KAK0720716.1"/>
    <property type="molecule type" value="Genomic_DNA"/>
</dbReference>
<evidence type="ECO:0000256" key="1">
    <source>
        <dbReference type="SAM" id="MobiDB-lite"/>
    </source>
</evidence>
<feature type="region of interest" description="Disordered" evidence="1">
    <location>
        <begin position="125"/>
        <end position="209"/>
    </location>
</feature>
<gene>
    <name evidence="2" type="ORF">B0H67DRAFT_643934</name>
</gene>
<feature type="compositionally biased region" description="Pro residues" evidence="1">
    <location>
        <begin position="377"/>
        <end position="387"/>
    </location>
</feature>
<comment type="caution">
    <text evidence="2">The sequence shown here is derived from an EMBL/GenBank/DDBJ whole genome shotgun (WGS) entry which is preliminary data.</text>
</comment>
<reference evidence="2" key="1">
    <citation type="submission" date="2023-06" db="EMBL/GenBank/DDBJ databases">
        <title>Genome-scale phylogeny and comparative genomics of the fungal order Sordariales.</title>
        <authorList>
            <consortium name="Lawrence Berkeley National Laboratory"/>
            <person name="Hensen N."/>
            <person name="Bonometti L."/>
            <person name="Westerberg I."/>
            <person name="Brannstrom I.O."/>
            <person name="Guillou S."/>
            <person name="Cros-Aarteil S."/>
            <person name="Calhoun S."/>
            <person name="Haridas S."/>
            <person name="Kuo A."/>
            <person name="Mondo S."/>
            <person name="Pangilinan J."/>
            <person name="Riley R."/>
            <person name="Labutti K."/>
            <person name="Andreopoulos B."/>
            <person name="Lipzen A."/>
            <person name="Chen C."/>
            <person name="Yanf M."/>
            <person name="Daum C."/>
            <person name="Ng V."/>
            <person name="Clum A."/>
            <person name="Steindorff A."/>
            <person name="Ohm R."/>
            <person name="Martin F."/>
            <person name="Silar P."/>
            <person name="Natvig D."/>
            <person name="Lalanne C."/>
            <person name="Gautier V."/>
            <person name="Ament-Velasquez S.L."/>
            <person name="Kruys A."/>
            <person name="Hutchinson M.I."/>
            <person name="Powell A.J."/>
            <person name="Barry K."/>
            <person name="Miller A.N."/>
            <person name="Grigoriev I.V."/>
            <person name="Debuchy R."/>
            <person name="Gladieux P."/>
            <person name="Thoren M.H."/>
            <person name="Johannesson H."/>
        </authorList>
    </citation>
    <scope>NUCLEOTIDE SEQUENCE</scope>
    <source>
        <strain evidence="2">SMH4607-1</strain>
    </source>
</reference>